<sequence length="314" mass="33269">MQTNAVVFEQPNRIGLRELDVTAPGDGDVVVETIWSGISAGTEKLLFEGRMPAFPGMGYPLVPGYESVGRVVSAGKACAPDIEGRLVFVPGARGYTDAAALFGASAARLVTAAERVIPIADDLAREGTLLSLAATAYHALTLPGMAVPELVVGHGIVGRLAARLIVAMGHPAPEVWEINPARRQGAEGYQVIAPEAAEPRKFACVLDASGDPEILDKAIAVLARGGEVVLAGFYTETMSFRFTPAFMREAHIRIAAEFRPGDIHAVLDLLASGRLSLRGLITHSASPGDAEAAYRTAFGDPDCLKMILDWRELQ</sequence>
<dbReference type="Gene3D" id="3.90.180.10">
    <property type="entry name" value="Medium-chain alcohol dehydrogenases, catalytic domain"/>
    <property type="match status" value="2"/>
</dbReference>
<keyword evidence="1" id="KW-0560">Oxidoreductase</keyword>
<dbReference type="STRING" id="1480615.AWJ14_18560"/>
<dbReference type="InterPro" id="IPR005903">
    <property type="entry name" value="BchC"/>
</dbReference>
<gene>
    <name evidence="3" type="ORF">AWJ14_18560</name>
</gene>
<dbReference type="SUPFAM" id="SSF50129">
    <property type="entry name" value="GroES-like"/>
    <property type="match status" value="1"/>
</dbReference>
<dbReference type="InterPro" id="IPR036291">
    <property type="entry name" value="NAD(P)-bd_dom_sf"/>
</dbReference>
<dbReference type="Pfam" id="PF00107">
    <property type="entry name" value="ADH_zinc_N"/>
    <property type="match status" value="1"/>
</dbReference>
<name>A0A1C1YYF4_9HYPH</name>
<dbReference type="CDD" id="cd08255">
    <property type="entry name" value="2-desacetyl-2-hydroxyethyl_bacteriochlorophyllide_like"/>
    <property type="match status" value="1"/>
</dbReference>
<protein>
    <submittedName>
        <fullName evidence="3">2-desacetyl-2-hydroxyethyl bacteriochlorophyllide A dehydrogenase</fullName>
    </submittedName>
</protein>
<dbReference type="InterPro" id="IPR013149">
    <property type="entry name" value="ADH-like_C"/>
</dbReference>
<comment type="caution">
    <text evidence="3">The sequence shown here is derived from an EMBL/GenBank/DDBJ whole genome shotgun (WGS) entry which is preliminary data.</text>
</comment>
<dbReference type="Proteomes" id="UP000094795">
    <property type="component" value="Unassembled WGS sequence"/>
</dbReference>
<evidence type="ECO:0000313" key="3">
    <source>
        <dbReference type="EMBL" id="OCW58497.1"/>
    </source>
</evidence>
<evidence type="ECO:0000256" key="1">
    <source>
        <dbReference type="ARBA" id="ARBA00023002"/>
    </source>
</evidence>
<organism evidence="3 4">
    <name type="scientific">Hoeflea olei</name>
    <dbReference type="NCBI Taxonomy" id="1480615"/>
    <lineage>
        <taxon>Bacteria</taxon>
        <taxon>Pseudomonadati</taxon>
        <taxon>Pseudomonadota</taxon>
        <taxon>Alphaproteobacteria</taxon>
        <taxon>Hyphomicrobiales</taxon>
        <taxon>Rhizobiaceae</taxon>
        <taxon>Hoeflea</taxon>
    </lineage>
</organism>
<evidence type="ECO:0000259" key="2">
    <source>
        <dbReference type="Pfam" id="PF00107"/>
    </source>
</evidence>
<feature type="domain" description="Alcohol dehydrogenase-like C-terminal" evidence="2">
    <location>
        <begin position="195"/>
        <end position="271"/>
    </location>
</feature>
<dbReference type="RefSeq" id="WP_066176485.1">
    <property type="nucleotide sequence ID" value="NZ_LQZT01000006.1"/>
</dbReference>
<dbReference type="GO" id="GO:0036354">
    <property type="term" value="F:bacteriochlorophyllide-a dehydrogenase activity"/>
    <property type="evidence" value="ECO:0007669"/>
    <property type="project" value="InterPro"/>
</dbReference>
<accession>A0A1C1YYF4</accession>
<dbReference type="AlphaFoldDB" id="A0A1C1YYF4"/>
<proteinExistence type="predicted"/>
<dbReference type="Gene3D" id="3.40.50.720">
    <property type="entry name" value="NAD(P)-binding Rossmann-like Domain"/>
    <property type="match status" value="1"/>
</dbReference>
<reference evidence="3 4" key="1">
    <citation type="submission" date="2015-12" db="EMBL/GenBank/DDBJ databases">
        <authorList>
            <person name="Shamseldin A."/>
            <person name="Moawad H."/>
            <person name="Abd El-Rahim W.M."/>
            <person name="Sadowsky M.J."/>
        </authorList>
    </citation>
    <scope>NUCLEOTIDE SEQUENCE [LARGE SCALE GENOMIC DNA]</scope>
    <source>
        <strain evidence="3 4">JC234</strain>
    </source>
</reference>
<dbReference type="InterPro" id="IPR011032">
    <property type="entry name" value="GroES-like_sf"/>
</dbReference>
<dbReference type="PANTHER" id="PTHR43189:SF1">
    <property type="entry name" value="ZINC-TYPE ALCOHOL DEHYDROGENASE-LIKE PROTEIN C1198.01"/>
    <property type="match status" value="1"/>
</dbReference>
<keyword evidence="4" id="KW-1185">Reference proteome</keyword>
<dbReference type="OrthoDB" id="9781588at2"/>
<dbReference type="EMBL" id="LQZT01000006">
    <property type="protein sequence ID" value="OCW58497.1"/>
    <property type="molecule type" value="Genomic_DNA"/>
</dbReference>
<evidence type="ECO:0000313" key="4">
    <source>
        <dbReference type="Proteomes" id="UP000094795"/>
    </source>
</evidence>
<dbReference type="NCBIfam" id="TIGR01202">
    <property type="entry name" value="bchC"/>
    <property type="match status" value="1"/>
</dbReference>
<dbReference type="PANTHER" id="PTHR43189">
    <property type="entry name" value="ZINC-TYPE ALCOHOL DEHYDROGENASE-LIKE PROTEIN C1198.01-RELATED"/>
    <property type="match status" value="1"/>
</dbReference>
<dbReference type="SUPFAM" id="SSF51735">
    <property type="entry name" value="NAD(P)-binding Rossmann-fold domains"/>
    <property type="match status" value="1"/>
</dbReference>